<dbReference type="InterPro" id="IPR026950">
    <property type="entry name" value="Caps_assemb_Wzi"/>
</dbReference>
<dbReference type="EMBL" id="WVHS01000005">
    <property type="protein sequence ID" value="MXV17399.1"/>
    <property type="molecule type" value="Genomic_DNA"/>
</dbReference>
<comment type="caution">
    <text evidence="1">The sequence shown here is derived from an EMBL/GenBank/DDBJ whole genome shotgun (WGS) entry which is preliminary data.</text>
</comment>
<reference evidence="1 2" key="1">
    <citation type="submission" date="2019-11" db="EMBL/GenBank/DDBJ databases">
        <title>Pedobacter sp. HMF7056 Genome sequencing and assembly.</title>
        <authorList>
            <person name="Kang H."/>
            <person name="Kim H."/>
            <person name="Joh K."/>
        </authorList>
    </citation>
    <scope>NUCLEOTIDE SEQUENCE [LARGE SCALE GENOMIC DNA]</scope>
    <source>
        <strain evidence="1 2">HMF7056</strain>
    </source>
</reference>
<accession>A0A7K1Y300</accession>
<sequence>MKTCTIFTLLLCAQVFCVSSYGQSLPVGMPVAEEYFRRAQLLGEVDSSISFAIRPIEMRMLQGAATGSGRGLSPDLKSYHGISYGLLPLTWLQQVNTDHPYGWNDGGMIPARGYQALVSMGAYAKFGPLSVQLKPEYVYAANNKFRGFPEGHSDAAWAYYIGDHNLIDQPERFGDKAWSKTSWGQSNVRLTVGPVSAGFSNENLWWGPGVRNSLLMTNNAPGFKHVTLNTSRPIPTPIGSFEAQIIGGRLDASGYDAALPERNPTLSYPAKPEGWRYLAGINFNYQPRGVTGLFIGFGRTLQMYRNDMKGFNDFFPVFNALQKRNTGDNGEGEDNKTRDQLFSGYVRWVWKEANAEIYGEFGRADFAYDWRDFIVESSHASAYVLGFRKLVKLNSGNYIEAGIEITQLEQAQNSNRAVPSWYMNGKVLHGYTHVGQILGAGIGKGSNLQSLDVGWVNKEKLQRIGLLIERYLHDNDFHAVAIKDIRANWVDLSVTAYGEISYGRFVFNTKIAYVNSLNYQWYYRQTSPDQFWGPGVKTKNVHIQLATAYRF</sequence>
<organism evidence="1 2">
    <name type="scientific">Hufsiella ginkgonis</name>
    <dbReference type="NCBI Taxonomy" id="2695274"/>
    <lineage>
        <taxon>Bacteria</taxon>
        <taxon>Pseudomonadati</taxon>
        <taxon>Bacteroidota</taxon>
        <taxon>Sphingobacteriia</taxon>
        <taxon>Sphingobacteriales</taxon>
        <taxon>Sphingobacteriaceae</taxon>
        <taxon>Hufsiella</taxon>
    </lineage>
</organism>
<dbReference type="AlphaFoldDB" id="A0A7K1Y300"/>
<dbReference type="Proteomes" id="UP000451233">
    <property type="component" value="Unassembled WGS sequence"/>
</dbReference>
<proteinExistence type="predicted"/>
<keyword evidence="2" id="KW-1185">Reference proteome</keyword>
<evidence type="ECO:0000313" key="2">
    <source>
        <dbReference type="Proteomes" id="UP000451233"/>
    </source>
</evidence>
<dbReference type="Pfam" id="PF14052">
    <property type="entry name" value="Caps_assemb_Wzi"/>
    <property type="match status" value="1"/>
</dbReference>
<gene>
    <name evidence="1" type="ORF">GS398_19025</name>
</gene>
<name>A0A7K1Y300_9SPHI</name>
<protein>
    <recommendedName>
        <fullName evidence="3">Capsule assembly Wzi family protein</fullName>
    </recommendedName>
</protein>
<evidence type="ECO:0008006" key="3">
    <source>
        <dbReference type="Google" id="ProtNLM"/>
    </source>
</evidence>
<evidence type="ECO:0000313" key="1">
    <source>
        <dbReference type="EMBL" id="MXV17399.1"/>
    </source>
</evidence>
<dbReference type="Gene3D" id="2.40.160.130">
    <property type="entry name" value="Capsule assembly protein Wzi"/>
    <property type="match status" value="1"/>
</dbReference>
<dbReference type="InterPro" id="IPR038636">
    <property type="entry name" value="Wzi_sf"/>
</dbReference>
<dbReference type="RefSeq" id="WP_160908408.1">
    <property type="nucleotide sequence ID" value="NZ_WVHS01000005.1"/>
</dbReference>